<dbReference type="Proteomes" id="UP000077037">
    <property type="component" value="Unassembled WGS sequence"/>
</dbReference>
<dbReference type="InterPro" id="IPR001387">
    <property type="entry name" value="Cro/C1-type_HTH"/>
</dbReference>
<evidence type="ECO:0000313" key="3">
    <source>
        <dbReference type="Proteomes" id="UP000077037"/>
    </source>
</evidence>
<protein>
    <submittedName>
        <fullName evidence="2">Transcriptional repressor DicA</fullName>
    </submittedName>
</protein>
<dbReference type="SUPFAM" id="SSF47413">
    <property type="entry name" value="lambda repressor-like DNA-binding domains"/>
    <property type="match status" value="1"/>
</dbReference>
<feature type="domain" description="HTH cro/C1-type" evidence="1">
    <location>
        <begin position="45"/>
        <end position="79"/>
    </location>
</feature>
<dbReference type="RefSeq" id="WP_066412408.1">
    <property type="nucleotide sequence ID" value="NZ_FKBS01000014.1"/>
</dbReference>
<gene>
    <name evidence="2" type="ORF">SAMEA1982600_02457</name>
</gene>
<evidence type="ECO:0000313" key="2">
    <source>
        <dbReference type="EMBL" id="SAI30790.1"/>
    </source>
</evidence>
<dbReference type="EMBL" id="FKBS01000014">
    <property type="protein sequence ID" value="SAI30790.1"/>
    <property type="molecule type" value="Genomic_DNA"/>
</dbReference>
<name>A0A157PBW8_9BORD</name>
<dbReference type="GO" id="GO:0003677">
    <property type="term" value="F:DNA binding"/>
    <property type="evidence" value="ECO:0007669"/>
    <property type="project" value="InterPro"/>
</dbReference>
<proteinExistence type="predicted"/>
<accession>A0A157PBW8</accession>
<dbReference type="PROSITE" id="PS50943">
    <property type="entry name" value="HTH_CROC1"/>
    <property type="match status" value="1"/>
</dbReference>
<dbReference type="Gene3D" id="1.10.260.40">
    <property type="entry name" value="lambda repressor-like DNA-binding domains"/>
    <property type="match status" value="1"/>
</dbReference>
<reference evidence="2 3" key="1">
    <citation type="submission" date="2016-03" db="EMBL/GenBank/DDBJ databases">
        <authorList>
            <consortium name="Pathogen Informatics"/>
        </authorList>
    </citation>
    <scope>NUCLEOTIDE SEQUENCE [LARGE SCALE GENOMIC DNA]</scope>
    <source>
        <strain evidence="2 3">NCTC13364</strain>
    </source>
</reference>
<dbReference type="AlphaFoldDB" id="A0A157PBW8"/>
<sequence>MQKVDDDKQAFAARLRQALKRSPKKIESAADLAVQFSLRHPESAISTQAAHKWLTGKSRPTAEKLKTLAVWLDVSPTWLLYGTAYLLPAATAPVRLAEPVMPTSAELQMIEAVRSLPEARQQLIQEIIEMCLLDLQVKQR</sequence>
<dbReference type="CDD" id="cd00093">
    <property type="entry name" value="HTH_XRE"/>
    <property type="match status" value="1"/>
</dbReference>
<dbReference type="InterPro" id="IPR010982">
    <property type="entry name" value="Lambda_DNA-bd_dom_sf"/>
</dbReference>
<evidence type="ECO:0000259" key="1">
    <source>
        <dbReference type="PROSITE" id="PS50943"/>
    </source>
</evidence>
<organism evidence="2 3">
    <name type="scientific">Bordetella ansorpii</name>
    <dbReference type="NCBI Taxonomy" id="288768"/>
    <lineage>
        <taxon>Bacteria</taxon>
        <taxon>Pseudomonadati</taxon>
        <taxon>Pseudomonadota</taxon>
        <taxon>Betaproteobacteria</taxon>
        <taxon>Burkholderiales</taxon>
        <taxon>Alcaligenaceae</taxon>
        <taxon>Bordetella</taxon>
    </lineage>
</organism>
<dbReference type="OrthoDB" id="8908960at2"/>